<gene>
    <name evidence="6" type="ORF">PS655_05808</name>
</gene>
<dbReference type="SUPFAM" id="SSF103088">
    <property type="entry name" value="OmpA-like"/>
    <property type="match status" value="1"/>
</dbReference>
<dbReference type="Proteomes" id="UP000327167">
    <property type="component" value="Unassembled WGS sequence"/>
</dbReference>
<dbReference type="InterPro" id="IPR050330">
    <property type="entry name" value="Bact_OuterMem_StrucFunc"/>
</dbReference>
<feature type="transmembrane region" description="Helical" evidence="4">
    <location>
        <begin position="12"/>
        <end position="30"/>
    </location>
</feature>
<dbReference type="InterPro" id="IPR036737">
    <property type="entry name" value="OmpA-like_sf"/>
</dbReference>
<evidence type="ECO:0000256" key="3">
    <source>
        <dbReference type="PROSITE-ProRule" id="PRU00473"/>
    </source>
</evidence>
<comment type="subcellular location">
    <subcellularLocation>
        <location evidence="1">Cell outer membrane</location>
    </subcellularLocation>
</comment>
<dbReference type="PRINTS" id="PR01021">
    <property type="entry name" value="OMPADOMAIN"/>
</dbReference>
<organism evidence="6 7">
    <name type="scientific">Pseudomonas fluorescens</name>
    <dbReference type="NCBI Taxonomy" id="294"/>
    <lineage>
        <taxon>Bacteria</taxon>
        <taxon>Pseudomonadati</taxon>
        <taxon>Pseudomonadota</taxon>
        <taxon>Gammaproteobacteria</taxon>
        <taxon>Pseudomonadales</taxon>
        <taxon>Pseudomonadaceae</taxon>
        <taxon>Pseudomonas</taxon>
    </lineage>
</organism>
<feature type="transmembrane region" description="Helical" evidence="4">
    <location>
        <begin position="322"/>
        <end position="346"/>
    </location>
</feature>
<keyword evidence="4" id="KW-1133">Transmembrane helix</keyword>
<feature type="domain" description="OmpA-like" evidence="5">
    <location>
        <begin position="439"/>
        <end position="557"/>
    </location>
</feature>
<name>A0A5E6XXA0_PSEFL</name>
<dbReference type="InterPro" id="IPR006664">
    <property type="entry name" value="OMP_bac"/>
</dbReference>
<dbReference type="GO" id="GO:0009279">
    <property type="term" value="C:cell outer membrane"/>
    <property type="evidence" value="ECO:0007669"/>
    <property type="project" value="UniProtKB-SubCell"/>
</dbReference>
<proteinExistence type="predicted"/>
<dbReference type="PANTHER" id="PTHR30329:SF20">
    <property type="entry name" value="EXPORTED PROTEIN"/>
    <property type="match status" value="1"/>
</dbReference>
<evidence type="ECO:0000313" key="6">
    <source>
        <dbReference type="EMBL" id="VVN45800.1"/>
    </source>
</evidence>
<dbReference type="EMBL" id="CABVHJ010000031">
    <property type="protein sequence ID" value="VVN45800.1"/>
    <property type="molecule type" value="Genomic_DNA"/>
</dbReference>
<evidence type="ECO:0000259" key="5">
    <source>
        <dbReference type="PROSITE" id="PS51123"/>
    </source>
</evidence>
<evidence type="ECO:0000256" key="4">
    <source>
        <dbReference type="SAM" id="Phobius"/>
    </source>
</evidence>
<dbReference type="AlphaFoldDB" id="A0A5E6XXA0"/>
<dbReference type="PROSITE" id="PS51123">
    <property type="entry name" value="OMPA_2"/>
    <property type="match status" value="1"/>
</dbReference>
<keyword evidence="4" id="KW-0812">Transmembrane</keyword>
<dbReference type="Gene3D" id="3.30.1330.60">
    <property type="entry name" value="OmpA-like domain"/>
    <property type="match status" value="1"/>
</dbReference>
<accession>A0A5E6XXA0</accession>
<protein>
    <recommendedName>
        <fullName evidence="5">OmpA-like domain-containing protein</fullName>
    </recommendedName>
</protein>
<keyword evidence="2 3" id="KW-0472">Membrane</keyword>
<feature type="transmembrane region" description="Helical" evidence="4">
    <location>
        <begin position="36"/>
        <end position="53"/>
    </location>
</feature>
<dbReference type="CDD" id="cd07185">
    <property type="entry name" value="OmpA_C-like"/>
    <property type="match status" value="1"/>
</dbReference>
<dbReference type="InterPro" id="IPR006665">
    <property type="entry name" value="OmpA-like"/>
</dbReference>
<dbReference type="Pfam" id="PF00691">
    <property type="entry name" value="OmpA"/>
    <property type="match status" value="1"/>
</dbReference>
<dbReference type="PANTHER" id="PTHR30329">
    <property type="entry name" value="STATOR ELEMENT OF FLAGELLAR MOTOR COMPLEX"/>
    <property type="match status" value="1"/>
</dbReference>
<evidence type="ECO:0000256" key="2">
    <source>
        <dbReference type="ARBA" id="ARBA00023136"/>
    </source>
</evidence>
<reference evidence="6 7" key="1">
    <citation type="submission" date="2019-09" db="EMBL/GenBank/DDBJ databases">
        <authorList>
            <person name="Chandra G."/>
            <person name="Truman W A."/>
        </authorList>
    </citation>
    <scope>NUCLEOTIDE SEQUENCE [LARGE SCALE GENOMIC DNA]</scope>
    <source>
        <strain evidence="6">PS655</strain>
    </source>
</reference>
<evidence type="ECO:0000256" key="1">
    <source>
        <dbReference type="ARBA" id="ARBA00004442"/>
    </source>
</evidence>
<dbReference type="RefSeq" id="WP_150652852.1">
    <property type="nucleotide sequence ID" value="NZ_CABVHJ010000031.1"/>
</dbReference>
<evidence type="ECO:0000313" key="7">
    <source>
        <dbReference type="Proteomes" id="UP000327167"/>
    </source>
</evidence>
<sequence>MRAVTTLKLARGLWLWAGVLALALLVVIPLDGWVCAVAALVVVMVITWAWIRTGRYFTRQDQRLMLADNTPLPPPAYRQPVVLVCGDGLSGLFGDVPERQLVLRTTSQGCYVRIPTLEQLVRVSSGIQALRPDWGGQLSVMFIVNPCEHTDAAELAGQVRAFCHQVALVRKRGIALPMLLASYLQAAKSGGAWFRWAVGQSSPQVHEAGACVSLVDWQRQAADGATCAARLRSSVQLSSAATWLKDVVFAHLDPDAARAPVVCAIALVPALPQVVGNLWQQGLREKVGLQDAVQPLVGMSPALPFPDPLLNLLPLHTRRSPVLWTSVVALWLFVAAAAVALASSAWQNNLLLRQVSDDLRRYTAMPPAERRDPSQFALRENAMAVLRQDAKRLDDNYRQGEPLALGLGLYRGEYLRLPLLATIARYRPLVEAPAPALVKISTPVRLDSLSLFSAGSSQLKPDSTRVLINALVDIKAQPGWLIVIAGHTDLTGNPEKNLELSRARAASVRDWMQRMGDIPDSCFAVQGFGANQPVASNDTAVGRAANRRVDIRLVPAVGACERPAPGLDRFTLSHHAAFKS</sequence>